<name>A0ABN7K3Y9_9BACT</name>
<feature type="transmembrane region" description="Helical" evidence="1">
    <location>
        <begin position="264"/>
        <end position="284"/>
    </location>
</feature>
<keyword evidence="1" id="KW-1133">Transmembrane helix</keyword>
<evidence type="ECO:0000313" key="3">
    <source>
        <dbReference type="Proteomes" id="UP000789359"/>
    </source>
</evidence>
<feature type="transmembrane region" description="Helical" evidence="1">
    <location>
        <begin position="208"/>
        <end position="227"/>
    </location>
</feature>
<accession>A0ABN7K3Y9</accession>
<reference evidence="2 3" key="1">
    <citation type="submission" date="2020-11" db="EMBL/GenBank/DDBJ databases">
        <authorList>
            <person name="Peeters C."/>
        </authorList>
    </citation>
    <scope>NUCLEOTIDE SEQUENCE [LARGE SCALE GENOMIC DNA]</scope>
    <source>
        <strain evidence="2 3">LMG 8286</strain>
    </source>
</reference>
<evidence type="ECO:0000256" key="1">
    <source>
        <dbReference type="SAM" id="Phobius"/>
    </source>
</evidence>
<feature type="transmembrane region" description="Helical" evidence="1">
    <location>
        <begin position="180"/>
        <end position="201"/>
    </location>
</feature>
<feature type="transmembrane region" description="Helical" evidence="1">
    <location>
        <begin position="12"/>
        <end position="32"/>
    </location>
</feature>
<dbReference type="Proteomes" id="UP000789359">
    <property type="component" value="Unassembled WGS sequence"/>
</dbReference>
<comment type="caution">
    <text evidence="2">The sequence shown here is derived from an EMBL/GenBank/DDBJ whole genome shotgun (WGS) entry which is preliminary data.</text>
</comment>
<protein>
    <recommendedName>
        <fullName evidence="4">Peptidase M50</fullName>
    </recommendedName>
</protein>
<dbReference type="EMBL" id="CAJHOE010000001">
    <property type="protein sequence ID" value="CAD7287239.1"/>
    <property type="molecule type" value="Genomic_DNA"/>
</dbReference>
<keyword evidence="3" id="KW-1185">Reference proteome</keyword>
<feature type="transmembrane region" description="Helical" evidence="1">
    <location>
        <begin position="340"/>
        <end position="357"/>
    </location>
</feature>
<keyword evidence="1" id="KW-0472">Membrane</keyword>
<dbReference type="RefSeq" id="WP_230056624.1">
    <property type="nucleotide sequence ID" value="NZ_CAJHOE010000001.1"/>
</dbReference>
<evidence type="ECO:0000313" key="2">
    <source>
        <dbReference type="EMBL" id="CAD7287239.1"/>
    </source>
</evidence>
<keyword evidence="1" id="KW-0812">Transmembrane</keyword>
<gene>
    <name evidence="2" type="ORF">LMG8286_00870</name>
</gene>
<feature type="transmembrane region" description="Helical" evidence="1">
    <location>
        <begin position="77"/>
        <end position="101"/>
    </location>
</feature>
<feature type="transmembrane region" description="Helical" evidence="1">
    <location>
        <begin position="233"/>
        <end position="252"/>
    </location>
</feature>
<feature type="transmembrane region" description="Helical" evidence="1">
    <location>
        <begin position="44"/>
        <end position="65"/>
    </location>
</feature>
<evidence type="ECO:0008006" key="4">
    <source>
        <dbReference type="Google" id="ProtNLM"/>
    </source>
</evidence>
<feature type="transmembrane region" description="Helical" evidence="1">
    <location>
        <begin position="107"/>
        <end position="129"/>
    </location>
</feature>
<proteinExistence type="predicted"/>
<organism evidence="2 3">
    <name type="scientific">Campylobacter suis</name>
    <dbReference type="NCBI Taxonomy" id="2790657"/>
    <lineage>
        <taxon>Bacteria</taxon>
        <taxon>Pseudomonadati</taxon>
        <taxon>Campylobacterota</taxon>
        <taxon>Epsilonproteobacteria</taxon>
        <taxon>Campylobacterales</taxon>
        <taxon>Campylobacteraceae</taxon>
        <taxon>Campylobacter</taxon>
    </lineage>
</organism>
<feature type="transmembrane region" description="Helical" evidence="1">
    <location>
        <begin position="290"/>
        <end position="319"/>
    </location>
</feature>
<sequence>MLLNTFAPPFRLVGGYFIAGVLFLLLSIFAFFKADFDTLTAFNTAGFIHIFLVGFVMSIIIGALYQLTSVILESPFFSIKGAFINLFIFCAGTILLSFGMIGAKIGLLHAGGALLFISLCFFGVTYFLSFFISKKRSFAQVALLISSVYLLVGIMLGFLLVMVFAGAVSLNFEILLRLHVYFVLGFVFFIIVGVASVLLPMFALSHNVSFLASKISLCLFVLAGVLLCFEFEISLLLIALSFFAFIFQAGLIIKKRVRKAWDYWNLNVVLSLVSLVVACVFVYFGRTNFAVWLLIYGFLYPFIVGHLYKIAPFLIWYHYVSPFVGKAKVPLLDNMILKKPAYAALCFNILALIAYAFSANLAVLFLTISIFLVAFNMLNFFKYTKFGAENER</sequence>
<feature type="transmembrane region" description="Helical" evidence="1">
    <location>
        <begin position="141"/>
        <end position="168"/>
    </location>
</feature>